<sequence length="201" mass="23626">MQRFLQIIPFQKNTRMKNILIVTILFTVHTTYAQNNFYESTCDCINLIKDKSNESELAYKTKDCLKQSTTNHPEKVKKIFQDYVNDHPKTSIEFTENNVSVILTEKLSEKCPEFARIDSFFRTRRNNSENIIVTVADEICAQARNEPELSGQVVNRIRKKSFEKYLVSIYAQYNLNDSLDFKRFEDDLRSELEKNCDVPNK</sequence>
<dbReference type="HOGENOM" id="CLU_1359979_0_0_10"/>
<evidence type="ECO:0000313" key="2">
    <source>
        <dbReference type="Proteomes" id="UP000008898"/>
    </source>
</evidence>
<proteinExistence type="predicted"/>
<reference evidence="1 2" key="2">
    <citation type="journal article" date="2012" name="Environ. Microbiol.">
        <title>Characterization of the first alginolytic operons in a marine bacterium: from their emergence in marine Flavobacteriia to their independent transfers to marine Proteobacteria and human gut Bacteroides.</title>
        <authorList>
            <person name="Thomas F."/>
            <person name="Barbeyron T."/>
            <person name="Tonon T."/>
            <person name="Genicot S."/>
            <person name="Czjzek M."/>
            <person name="Michel G."/>
        </authorList>
    </citation>
    <scope>NUCLEOTIDE SEQUENCE [LARGE SCALE GENOMIC DNA]</scope>
    <source>
        <strain evidence="2">DSM 12802 / CCUG 47099 / CIP 106680 / NCIMB 13871 / Dsij</strain>
    </source>
</reference>
<dbReference type="Proteomes" id="UP000008898">
    <property type="component" value="Chromosome"/>
</dbReference>
<accession>G0L6P0</accession>
<gene>
    <name evidence="1" type="ordered locus">zobellia_4418</name>
</gene>
<dbReference type="KEGG" id="zga:ZOBELLIA_4418"/>
<keyword evidence="2" id="KW-1185">Reference proteome</keyword>
<organism evidence="1 2">
    <name type="scientific">Zobellia galactanivorans (strain DSM 12802 / CCUG 47099 / CIP 106680 / NCIMB 13871 / Dsij)</name>
    <dbReference type="NCBI Taxonomy" id="63186"/>
    <lineage>
        <taxon>Bacteria</taxon>
        <taxon>Pseudomonadati</taxon>
        <taxon>Bacteroidota</taxon>
        <taxon>Flavobacteriia</taxon>
        <taxon>Flavobacteriales</taxon>
        <taxon>Flavobacteriaceae</taxon>
        <taxon>Zobellia</taxon>
    </lineage>
</organism>
<dbReference type="EMBL" id="FP476056">
    <property type="protein sequence ID" value="CAZ98553.1"/>
    <property type="molecule type" value="Genomic_DNA"/>
</dbReference>
<reference evidence="2" key="1">
    <citation type="submission" date="2009-07" db="EMBL/GenBank/DDBJ databases">
        <title>Complete genome sequence of Zobellia galactanivorans Dsij.</title>
        <authorList>
            <consortium name="Genoscope - CEA"/>
        </authorList>
    </citation>
    <scope>NUCLEOTIDE SEQUENCE [LARGE SCALE GENOMIC DNA]</scope>
    <source>
        <strain evidence="2">DSM 12802 / CCUG 47099 / CIP 106680 / NCIMB 13871 / Dsij</strain>
    </source>
</reference>
<name>G0L6P0_ZOBGA</name>
<dbReference type="AlphaFoldDB" id="G0L6P0"/>
<protein>
    <submittedName>
        <fullName evidence="1">Hypothetical periplasmic protein</fullName>
    </submittedName>
</protein>
<evidence type="ECO:0000313" key="1">
    <source>
        <dbReference type="EMBL" id="CAZ98553.1"/>
    </source>
</evidence>